<organism evidence="5 6">
    <name type="scientific">Povalibacter uvarum</name>
    <dbReference type="NCBI Taxonomy" id="732238"/>
    <lineage>
        <taxon>Bacteria</taxon>
        <taxon>Pseudomonadati</taxon>
        <taxon>Pseudomonadota</taxon>
        <taxon>Gammaproteobacteria</taxon>
        <taxon>Steroidobacterales</taxon>
        <taxon>Steroidobacteraceae</taxon>
        <taxon>Povalibacter</taxon>
    </lineage>
</organism>
<reference evidence="5 6" key="1">
    <citation type="submission" date="2020-08" db="EMBL/GenBank/DDBJ databases">
        <title>Genomic Encyclopedia of Type Strains, Phase IV (KMG-IV): sequencing the most valuable type-strain genomes for metagenomic binning, comparative biology and taxonomic classification.</title>
        <authorList>
            <person name="Goeker M."/>
        </authorList>
    </citation>
    <scope>NUCLEOTIDE SEQUENCE [LARGE SCALE GENOMIC DNA]</scope>
    <source>
        <strain evidence="5 6">DSM 26723</strain>
    </source>
</reference>
<dbReference type="InterPro" id="IPR036428">
    <property type="entry name" value="PCD_sf"/>
</dbReference>
<name>A0A841HPS5_9GAMM</name>
<dbReference type="NCBIfam" id="NF002019">
    <property type="entry name" value="PRK00823.1-4"/>
    <property type="match status" value="1"/>
</dbReference>
<sequence length="112" mass="12517">MSGLTEKKCVPCEGGIDPLSPAQAEGLMKQLQPEWTLSADAKSLHREWKFRNFYHTMSFVNAVAHIANAEDHHPDIECGWGYCRLKYSTHAINGLSENDFICAAKIDGIPKQ</sequence>
<evidence type="ECO:0000313" key="6">
    <source>
        <dbReference type="Proteomes" id="UP000588068"/>
    </source>
</evidence>
<keyword evidence="6" id="KW-1185">Reference proteome</keyword>
<dbReference type="Proteomes" id="UP000588068">
    <property type="component" value="Unassembled WGS sequence"/>
</dbReference>
<dbReference type="RefSeq" id="WP_184333516.1">
    <property type="nucleotide sequence ID" value="NZ_JACHHZ010000003.1"/>
</dbReference>
<protein>
    <recommendedName>
        <fullName evidence="4">Putative pterin-4-alpha-carbinolamine dehydratase</fullName>
        <shortName evidence="4">PHS</shortName>
        <ecNumber evidence="4">4.2.1.96</ecNumber>
    </recommendedName>
    <alternativeName>
        <fullName evidence="4">4-alpha-hydroxy-tetrahydropterin dehydratase</fullName>
    </alternativeName>
    <alternativeName>
        <fullName evidence="4">Pterin carbinolamine dehydratase</fullName>
        <shortName evidence="4">PCD</shortName>
    </alternativeName>
</protein>
<dbReference type="HAMAP" id="MF_00434">
    <property type="entry name" value="Pterin_4_alpha"/>
    <property type="match status" value="1"/>
</dbReference>
<gene>
    <name evidence="5" type="ORF">HNQ60_003220</name>
</gene>
<dbReference type="EC" id="4.2.1.96" evidence="4"/>
<dbReference type="AlphaFoldDB" id="A0A841HPS5"/>
<proteinExistence type="inferred from homology"/>
<dbReference type="PANTHER" id="PTHR12599:SF0">
    <property type="entry name" value="PTERIN-4-ALPHA-CARBINOLAMINE DEHYDRATASE"/>
    <property type="match status" value="1"/>
</dbReference>
<dbReference type="GO" id="GO:0006729">
    <property type="term" value="P:tetrahydrobiopterin biosynthetic process"/>
    <property type="evidence" value="ECO:0007669"/>
    <property type="project" value="InterPro"/>
</dbReference>
<evidence type="ECO:0000256" key="4">
    <source>
        <dbReference type="HAMAP-Rule" id="MF_00434"/>
    </source>
</evidence>
<evidence type="ECO:0000313" key="5">
    <source>
        <dbReference type="EMBL" id="MBB6094339.1"/>
    </source>
</evidence>
<dbReference type="Gene3D" id="3.30.1360.20">
    <property type="entry name" value="Transcriptional coactivator/pterin dehydratase"/>
    <property type="match status" value="1"/>
</dbReference>
<dbReference type="PANTHER" id="PTHR12599">
    <property type="entry name" value="PTERIN-4-ALPHA-CARBINOLAMINE DEHYDRATASE"/>
    <property type="match status" value="1"/>
</dbReference>
<evidence type="ECO:0000256" key="2">
    <source>
        <dbReference type="ARBA" id="ARBA00006472"/>
    </source>
</evidence>
<accession>A0A841HPS5</accession>
<dbReference type="InterPro" id="IPR001533">
    <property type="entry name" value="Pterin_deHydtase"/>
</dbReference>
<dbReference type="SUPFAM" id="SSF55248">
    <property type="entry name" value="PCD-like"/>
    <property type="match status" value="1"/>
</dbReference>
<evidence type="ECO:0000256" key="3">
    <source>
        <dbReference type="ARBA" id="ARBA00023239"/>
    </source>
</evidence>
<evidence type="ECO:0000256" key="1">
    <source>
        <dbReference type="ARBA" id="ARBA00001554"/>
    </source>
</evidence>
<comment type="catalytic activity">
    <reaction evidence="1 4">
        <text>(4aS,6R)-4a-hydroxy-L-erythro-5,6,7,8-tetrahydrobiopterin = (6R)-L-erythro-6,7-dihydrobiopterin + H2O</text>
        <dbReference type="Rhea" id="RHEA:11920"/>
        <dbReference type="ChEBI" id="CHEBI:15377"/>
        <dbReference type="ChEBI" id="CHEBI:15642"/>
        <dbReference type="ChEBI" id="CHEBI:43120"/>
        <dbReference type="EC" id="4.2.1.96"/>
    </reaction>
</comment>
<comment type="similarity">
    <text evidence="2 4">Belongs to the pterin-4-alpha-carbinolamine dehydratase family.</text>
</comment>
<keyword evidence="3 4" id="KW-0456">Lyase</keyword>
<comment type="caution">
    <text evidence="5">The sequence shown here is derived from an EMBL/GenBank/DDBJ whole genome shotgun (WGS) entry which is preliminary data.</text>
</comment>
<dbReference type="Pfam" id="PF01329">
    <property type="entry name" value="Pterin_4a"/>
    <property type="match status" value="1"/>
</dbReference>
<dbReference type="EMBL" id="JACHHZ010000003">
    <property type="protein sequence ID" value="MBB6094339.1"/>
    <property type="molecule type" value="Genomic_DNA"/>
</dbReference>
<dbReference type="CDD" id="cd00913">
    <property type="entry name" value="PCD_DCoH_subfamily_a"/>
    <property type="match status" value="1"/>
</dbReference>
<dbReference type="GO" id="GO:0008124">
    <property type="term" value="F:4-alpha-hydroxytetrahydrobiopterin dehydratase activity"/>
    <property type="evidence" value="ECO:0007669"/>
    <property type="project" value="UniProtKB-UniRule"/>
</dbReference>